<feature type="region of interest" description="Disordered" evidence="1">
    <location>
        <begin position="58"/>
        <end position="80"/>
    </location>
</feature>
<comment type="caution">
    <text evidence="2">The sequence shown here is derived from an EMBL/GenBank/DDBJ whole genome shotgun (WGS) entry which is preliminary data.</text>
</comment>
<dbReference type="EMBL" id="BFEA01000422">
    <property type="protein sequence ID" value="GBG82911.1"/>
    <property type="molecule type" value="Genomic_DNA"/>
</dbReference>
<proteinExistence type="predicted"/>
<organism evidence="2 3">
    <name type="scientific">Chara braunii</name>
    <name type="common">Braun's stonewort</name>
    <dbReference type="NCBI Taxonomy" id="69332"/>
    <lineage>
        <taxon>Eukaryota</taxon>
        <taxon>Viridiplantae</taxon>
        <taxon>Streptophyta</taxon>
        <taxon>Charophyceae</taxon>
        <taxon>Charales</taxon>
        <taxon>Characeae</taxon>
        <taxon>Chara</taxon>
    </lineage>
</organism>
<protein>
    <submittedName>
        <fullName evidence="2">Uncharacterized protein</fullName>
    </submittedName>
</protein>
<dbReference type="Gramene" id="GBG82911">
    <property type="protein sequence ID" value="GBG82911"/>
    <property type="gene ID" value="CBR_g36438"/>
</dbReference>
<evidence type="ECO:0000313" key="2">
    <source>
        <dbReference type="EMBL" id="GBG82911.1"/>
    </source>
</evidence>
<sequence length="408" mass="46155">MKERDGLLERTTKLEETLKKIWDIERESVVENKKMDGDGYDPTLMGIMGDEEEELRLLLDNQPPPPPPPRGEGMDGGRNRNNGFIPIASAQWVEDKAKRQQDRVWVQGGFNYLAPINIKGWKFLADLSKNEVEECWRKALAGILDYANNTPHFGGKLTFPMLSELDPTKCIYTNPVVMQKMITSSLNLDIRNLRKVWNVGRPYLKCRCGFRNARTCNGGPIWFDHAIWFLLAKPEIVKPEAGSNRVRIAFLLHHLRNFWRELAKASVIFIWMREVMLMVLCNLKRNPELMTADALTGSTFKTHACPKIMANLILPTRITPGLPAPKLPNLEKRKNRSPMGARNKRVNSASPRQHTLLNTFRIAPSPVGASSSSPASMTSSQRSAIVTESHVSGTADTSNLTRKRKNQF</sequence>
<evidence type="ECO:0000313" key="3">
    <source>
        <dbReference type="Proteomes" id="UP000265515"/>
    </source>
</evidence>
<feature type="region of interest" description="Disordered" evidence="1">
    <location>
        <begin position="324"/>
        <end position="408"/>
    </location>
</feature>
<keyword evidence="3" id="KW-1185">Reference proteome</keyword>
<feature type="compositionally biased region" description="Polar residues" evidence="1">
    <location>
        <begin position="389"/>
        <end position="400"/>
    </location>
</feature>
<feature type="compositionally biased region" description="Polar residues" evidence="1">
    <location>
        <begin position="346"/>
        <end position="358"/>
    </location>
</feature>
<dbReference type="AlphaFoldDB" id="A0A388LKY2"/>
<gene>
    <name evidence="2" type="ORF">CBR_g36438</name>
</gene>
<accession>A0A388LKY2</accession>
<name>A0A388LKY2_CHABU</name>
<reference evidence="2 3" key="1">
    <citation type="journal article" date="2018" name="Cell">
        <title>The Chara Genome: Secondary Complexity and Implications for Plant Terrestrialization.</title>
        <authorList>
            <person name="Nishiyama T."/>
            <person name="Sakayama H."/>
            <person name="Vries J.D."/>
            <person name="Buschmann H."/>
            <person name="Saint-Marcoux D."/>
            <person name="Ullrich K.K."/>
            <person name="Haas F.B."/>
            <person name="Vanderstraeten L."/>
            <person name="Becker D."/>
            <person name="Lang D."/>
            <person name="Vosolsobe S."/>
            <person name="Rombauts S."/>
            <person name="Wilhelmsson P.K.I."/>
            <person name="Janitza P."/>
            <person name="Kern R."/>
            <person name="Heyl A."/>
            <person name="Rumpler F."/>
            <person name="Villalobos L.I.A.C."/>
            <person name="Clay J.M."/>
            <person name="Skokan R."/>
            <person name="Toyoda A."/>
            <person name="Suzuki Y."/>
            <person name="Kagoshima H."/>
            <person name="Schijlen E."/>
            <person name="Tajeshwar N."/>
            <person name="Catarino B."/>
            <person name="Hetherington A.J."/>
            <person name="Saltykova A."/>
            <person name="Bonnot C."/>
            <person name="Breuninger H."/>
            <person name="Symeonidi A."/>
            <person name="Radhakrishnan G.V."/>
            <person name="Van Nieuwerburgh F."/>
            <person name="Deforce D."/>
            <person name="Chang C."/>
            <person name="Karol K.G."/>
            <person name="Hedrich R."/>
            <person name="Ulvskov P."/>
            <person name="Glockner G."/>
            <person name="Delwiche C.F."/>
            <person name="Petrasek J."/>
            <person name="Van de Peer Y."/>
            <person name="Friml J."/>
            <person name="Beilby M."/>
            <person name="Dolan L."/>
            <person name="Kohara Y."/>
            <person name="Sugano S."/>
            <person name="Fujiyama A."/>
            <person name="Delaux P.-M."/>
            <person name="Quint M."/>
            <person name="TheiBen G."/>
            <person name="Hagemann M."/>
            <person name="Harholt J."/>
            <person name="Dunand C."/>
            <person name="Zachgo S."/>
            <person name="Langdale J."/>
            <person name="Maumus F."/>
            <person name="Straeten D.V.D."/>
            <person name="Gould S.B."/>
            <person name="Rensing S.A."/>
        </authorList>
    </citation>
    <scope>NUCLEOTIDE SEQUENCE [LARGE SCALE GENOMIC DNA]</scope>
    <source>
        <strain evidence="2 3">S276</strain>
    </source>
</reference>
<evidence type="ECO:0000256" key="1">
    <source>
        <dbReference type="SAM" id="MobiDB-lite"/>
    </source>
</evidence>
<feature type="compositionally biased region" description="Low complexity" evidence="1">
    <location>
        <begin position="363"/>
        <end position="384"/>
    </location>
</feature>
<dbReference type="Proteomes" id="UP000265515">
    <property type="component" value="Unassembled WGS sequence"/>
</dbReference>